<evidence type="ECO:0000256" key="4">
    <source>
        <dbReference type="ARBA" id="ARBA00012551"/>
    </source>
</evidence>
<dbReference type="Gene3D" id="3.40.50.300">
    <property type="entry name" value="P-loop containing nucleotide triphosphate hydrolases"/>
    <property type="match status" value="2"/>
</dbReference>
<dbReference type="GO" id="GO:0003723">
    <property type="term" value="F:RNA binding"/>
    <property type="evidence" value="ECO:0007669"/>
    <property type="project" value="InterPro"/>
</dbReference>
<evidence type="ECO:0000256" key="5">
    <source>
        <dbReference type="ARBA" id="ARBA00022490"/>
    </source>
</evidence>
<feature type="domain" description="AAA+ ATPase" evidence="12">
    <location>
        <begin position="234"/>
        <end position="601"/>
    </location>
</feature>
<evidence type="ECO:0000256" key="1">
    <source>
        <dbReference type="ARBA" id="ARBA00004123"/>
    </source>
</evidence>
<keyword evidence="10" id="KW-0539">Nucleus</keyword>
<dbReference type="GO" id="GO:0043139">
    <property type="term" value="F:5'-3' DNA helicase activity"/>
    <property type="evidence" value="ECO:0007669"/>
    <property type="project" value="TreeGrafter"/>
</dbReference>
<proteinExistence type="inferred from homology"/>
<evidence type="ECO:0000256" key="6">
    <source>
        <dbReference type="ARBA" id="ARBA00022741"/>
    </source>
</evidence>
<dbReference type="OrthoDB" id="6730379at2759"/>
<evidence type="ECO:0000256" key="2">
    <source>
        <dbReference type="ARBA" id="ARBA00004496"/>
    </source>
</evidence>
<dbReference type="GO" id="GO:0005737">
    <property type="term" value="C:cytoplasm"/>
    <property type="evidence" value="ECO:0007669"/>
    <property type="project" value="UniProtKB-SubCell"/>
</dbReference>
<feature type="compositionally biased region" description="Low complexity" evidence="11">
    <location>
        <begin position="488"/>
        <end position="504"/>
    </location>
</feature>
<keyword evidence="9" id="KW-0067">ATP-binding</keyword>
<sequence>MNSETDSRLGAFFTRQRELLAKERAAEVERSSLLLTNCGPKLLEQKGLALLGLGVVNVNIGLGGKTLVELERPSAYHTSPLFPPHTLRTGDLARIEANVAATAKKPASKTKPTAEKGGQAEGVVYRVTDTRITIAVDGSDSASEDLDLPERVRVVKLANSVTYDRMDKTIDQLERIVTGKSDEKMAPEKLRLVHVLLAMATRSVDTANPLPNLTFFDDSLNPSQKDAVRFALQATEVACIHGPPGTGKTHTLIEIIRQLTSATPSNPNGLRVLVCGASNLSVDNILERLLALPAPEKGTSRIKVTRIGHPARVMANEGILDATLEVKAGRSDQAILAKDVKNELETALSTLSGKGKGKAPRGAERRKMWDEVKALRKEYRQREGGVVNSVLAESQVVVATCHSAGGRQLRNHEFDVVIIDEATQAMEAVCWVPILKGRKLILAGDPMQLPPTVLSVDKKAKKEKEKAKAAKKSEPKAKQKKLTPVSAPAPAAAASEPDLSGSDDGSSEDDEDEEKPQPTAKEARPVKPKREHVPLLRPPKTLETTLFDRLEKMYGKSVKRMLQIQYRMHETICAFPSVTLYGSKLASAPSVEKHLLLDLPETHTDSADDEKEVLGTPVVFFDTAGCEYFERLEGDGDEGSRCNENEATVVKNWVDKLVGAGVLPSQIAVISPYQAQVTLLTSLIRPQYGPDLEIGTVDGMQGREKEAVVISLVRSNETREVGFLKEKRRLNVAMTRAKRHLCIVGDSGTVAYGGTYLKKWLAWLEANSDVRIKGPSMDASFFTALPLAASAPSTQPPSSSTTQTQMDAFTTIVPTKVESDETIVIVSEDSGSGSSGTCVVCKEDTTTALPPVNEDSGSGSSGTCVIA</sequence>
<accession>A0A8H6TII5</accession>
<dbReference type="InterPro" id="IPR027417">
    <property type="entry name" value="P-loop_NTPase"/>
</dbReference>
<feature type="region of interest" description="Disordered" evidence="11">
    <location>
        <begin position="448"/>
        <end position="532"/>
    </location>
</feature>
<comment type="caution">
    <text evidence="13">The sequence shown here is derived from an EMBL/GenBank/DDBJ whole genome shotgun (WGS) entry which is preliminary data.</text>
</comment>
<dbReference type="InterPro" id="IPR047187">
    <property type="entry name" value="SF1_C_Upf1"/>
</dbReference>
<keyword evidence="14" id="KW-1185">Reference proteome</keyword>
<dbReference type="PANTHER" id="PTHR43788">
    <property type="entry name" value="DNA2/NAM7 HELICASE FAMILY MEMBER"/>
    <property type="match status" value="1"/>
</dbReference>
<dbReference type="FunFam" id="3.40.50.300:FF:000326">
    <property type="entry name" value="P-loop containing nucleoside triphosphate hydrolase"/>
    <property type="match status" value="1"/>
</dbReference>
<dbReference type="InterPro" id="IPR050534">
    <property type="entry name" value="Coronavir_polyprotein_1ab"/>
</dbReference>
<evidence type="ECO:0000256" key="7">
    <source>
        <dbReference type="ARBA" id="ARBA00022801"/>
    </source>
</evidence>
<dbReference type="InterPro" id="IPR041679">
    <property type="entry name" value="DNA2/NAM7-like_C"/>
</dbReference>
<feature type="compositionally biased region" description="Acidic residues" evidence="11">
    <location>
        <begin position="505"/>
        <end position="514"/>
    </location>
</feature>
<evidence type="ECO:0000256" key="3">
    <source>
        <dbReference type="ARBA" id="ARBA00007913"/>
    </source>
</evidence>
<evidence type="ECO:0000313" key="13">
    <source>
        <dbReference type="EMBL" id="KAF7319580.1"/>
    </source>
</evidence>
<reference evidence="13" key="1">
    <citation type="submission" date="2020-05" db="EMBL/GenBank/DDBJ databases">
        <title>Mycena genomes resolve the evolution of fungal bioluminescence.</title>
        <authorList>
            <person name="Tsai I.J."/>
        </authorList>
    </citation>
    <scope>NUCLEOTIDE SEQUENCE</scope>
    <source>
        <strain evidence="13">110903Hualien_Pintung</strain>
    </source>
</reference>
<protein>
    <recommendedName>
        <fullName evidence="4">DNA helicase</fullName>
        <ecNumber evidence="4">3.6.4.12</ecNumber>
    </recommendedName>
</protein>
<evidence type="ECO:0000256" key="11">
    <source>
        <dbReference type="SAM" id="MobiDB-lite"/>
    </source>
</evidence>
<dbReference type="Pfam" id="PF21138">
    <property type="entry name" value="SMUBP-2_HCS1_1B"/>
    <property type="match status" value="1"/>
</dbReference>
<evidence type="ECO:0000259" key="12">
    <source>
        <dbReference type="SMART" id="SM00382"/>
    </source>
</evidence>
<dbReference type="Pfam" id="PF13086">
    <property type="entry name" value="AAA_11"/>
    <property type="match status" value="1"/>
</dbReference>
<dbReference type="EC" id="3.6.4.12" evidence="4"/>
<dbReference type="InterPro" id="IPR048761">
    <property type="entry name" value="SMUBP-2_HCS1_1B"/>
</dbReference>
<dbReference type="Pfam" id="PF13087">
    <property type="entry name" value="AAA_12"/>
    <property type="match status" value="1"/>
</dbReference>
<dbReference type="InterPro" id="IPR041677">
    <property type="entry name" value="DNA2/NAM7_AAA_11"/>
</dbReference>
<dbReference type="Gene3D" id="2.40.30.270">
    <property type="match status" value="1"/>
</dbReference>
<dbReference type="PANTHER" id="PTHR43788:SF8">
    <property type="entry name" value="DNA-BINDING PROTEIN SMUBP-2"/>
    <property type="match status" value="1"/>
</dbReference>
<evidence type="ECO:0000256" key="10">
    <source>
        <dbReference type="ARBA" id="ARBA00023242"/>
    </source>
</evidence>
<dbReference type="AlphaFoldDB" id="A0A8H6TII5"/>
<dbReference type="GO" id="GO:0005694">
    <property type="term" value="C:chromosome"/>
    <property type="evidence" value="ECO:0007669"/>
    <property type="project" value="UniProtKB-ARBA"/>
</dbReference>
<comment type="similarity">
    <text evidence="3">Belongs to the DNA2/NAM7 helicase family.</text>
</comment>
<keyword evidence="8" id="KW-0347">Helicase</keyword>
<name>A0A8H6TII5_MYCCL</name>
<feature type="compositionally biased region" description="Basic and acidic residues" evidence="11">
    <location>
        <begin position="456"/>
        <end position="477"/>
    </location>
</feature>
<keyword evidence="5" id="KW-0963">Cytoplasm</keyword>
<evidence type="ECO:0000313" key="14">
    <source>
        <dbReference type="Proteomes" id="UP000613580"/>
    </source>
</evidence>
<dbReference type="GO" id="GO:0005634">
    <property type="term" value="C:nucleus"/>
    <property type="evidence" value="ECO:0007669"/>
    <property type="project" value="UniProtKB-SubCell"/>
</dbReference>
<dbReference type="GO" id="GO:0005524">
    <property type="term" value="F:ATP binding"/>
    <property type="evidence" value="ECO:0007669"/>
    <property type="project" value="UniProtKB-KW"/>
</dbReference>
<keyword evidence="7" id="KW-0378">Hydrolase</keyword>
<evidence type="ECO:0000256" key="9">
    <source>
        <dbReference type="ARBA" id="ARBA00022840"/>
    </source>
</evidence>
<comment type="subcellular location">
    <subcellularLocation>
        <location evidence="2">Cytoplasm</location>
    </subcellularLocation>
    <subcellularLocation>
        <location evidence="1">Nucleus</location>
    </subcellularLocation>
</comment>
<dbReference type="InterPro" id="IPR003593">
    <property type="entry name" value="AAA+_ATPase"/>
</dbReference>
<evidence type="ECO:0000256" key="8">
    <source>
        <dbReference type="ARBA" id="ARBA00022806"/>
    </source>
</evidence>
<dbReference type="CDD" id="cd18808">
    <property type="entry name" value="SF1_C_Upf1"/>
    <property type="match status" value="1"/>
</dbReference>
<dbReference type="SUPFAM" id="SSF52540">
    <property type="entry name" value="P-loop containing nucleoside triphosphate hydrolases"/>
    <property type="match status" value="2"/>
</dbReference>
<dbReference type="EMBL" id="JACAZE010000003">
    <property type="protein sequence ID" value="KAF7319580.1"/>
    <property type="molecule type" value="Genomic_DNA"/>
</dbReference>
<organism evidence="13 14">
    <name type="scientific">Mycena chlorophos</name>
    <name type="common">Agaric fungus</name>
    <name type="synonym">Agaricus chlorophos</name>
    <dbReference type="NCBI Taxonomy" id="658473"/>
    <lineage>
        <taxon>Eukaryota</taxon>
        <taxon>Fungi</taxon>
        <taxon>Dikarya</taxon>
        <taxon>Basidiomycota</taxon>
        <taxon>Agaricomycotina</taxon>
        <taxon>Agaricomycetes</taxon>
        <taxon>Agaricomycetidae</taxon>
        <taxon>Agaricales</taxon>
        <taxon>Marasmiineae</taxon>
        <taxon>Mycenaceae</taxon>
        <taxon>Mycena</taxon>
    </lineage>
</organism>
<keyword evidence="6" id="KW-0547">Nucleotide-binding</keyword>
<gene>
    <name evidence="13" type="ORF">HMN09_00298100</name>
</gene>
<dbReference type="GO" id="GO:0016787">
    <property type="term" value="F:hydrolase activity"/>
    <property type="evidence" value="ECO:0007669"/>
    <property type="project" value="UniProtKB-KW"/>
</dbReference>
<dbReference type="Proteomes" id="UP000613580">
    <property type="component" value="Unassembled WGS sequence"/>
</dbReference>
<dbReference type="SMART" id="SM00382">
    <property type="entry name" value="AAA"/>
    <property type="match status" value="1"/>
</dbReference>